<name>A0A6A6TMA6_9PLEO</name>
<reference evidence="1" key="1">
    <citation type="journal article" date="2020" name="Stud. Mycol.">
        <title>101 Dothideomycetes genomes: a test case for predicting lifestyles and emergence of pathogens.</title>
        <authorList>
            <person name="Haridas S."/>
            <person name="Albert R."/>
            <person name="Binder M."/>
            <person name="Bloem J."/>
            <person name="Labutti K."/>
            <person name="Salamov A."/>
            <person name="Andreopoulos B."/>
            <person name="Baker S."/>
            <person name="Barry K."/>
            <person name="Bills G."/>
            <person name="Bluhm B."/>
            <person name="Cannon C."/>
            <person name="Castanera R."/>
            <person name="Culley D."/>
            <person name="Daum C."/>
            <person name="Ezra D."/>
            <person name="Gonzalez J."/>
            <person name="Henrissat B."/>
            <person name="Kuo A."/>
            <person name="Liang C."/>
            <person name="Lipzen A."/>
            <person name="Lutzoni F."/>
            <person name="Magnuson J."/>
            <person name="Mondo S."/>
            <person name="Nolan M."/>
            <person name="Ohm R."/>
            <person name="Pangilinan J."/>
            <person name="Park H.-J."/>
            <person name="Ramirez L."/>
            <person name="Alfaro M."/>
            <person name="Sun H."/>
            <person name="Tritt A."/>
            <person name="Yoshinaga Y."/>
            <person name="Zwiers L.-H."/>
            <person name="Turgeon B."/>
            <person name="Goodwin S."/>
            <person name="Spatafora J."/>
            <person name="Crous P."/>
            <person name="Grigoriev I."/>
        </authorList>
    </citation>
    <scope>NUCLEOTIDE SEQUENCE</scope>
    <source>
        <strain evidence="1">CBS 122681</strain>
    </source>
</reference>
<dbReference type="EMBL" id="MU004299">
    <property type="protein sequence ID" value="KAF2660461.1"/>
    <property type="molecule type" value="Genomic_DNA"/>
</dbReference>
<sequence>MSWSCVIINLQLPCPSSPWLTSVHSKSTYYPTNSSQKVNTSIEKIEAIPDHTPPRFHYQISLSTSLCVPPTPLTNLTSKTRKPSPS</sequence>
<gene>
    <name evidence="1" type="ORF">K491DRAFT_58499</name>
</gene>
<keyword evidence="2" id="KW-1185">Reference proteome</keyword>
<organism evidence="1 2">
    <name type="scientific">Lophiostoma macrostomum CBS 122681</name>
    <dbReference type="NCBI Taxonomy" id="1314788"/>
    <lineage>
        <taxon>Eukaryota</taxon>
        <taxon>Fungi</taxon>
        <taxon>Dikarya</taxon>
        <taxon>Ascomycota</taxon>
        <taxon>Pezizomycotina</taxon>
        <taxon>Dothideomycetes</taxon>
        <taxon>Pleosporomycetidae</taxon>
        <taxon>Pleosporales</taxon>
        <taxon>Lophiostomataceae</taxon>
        <taxon>Lophiostoma</taxon>
    </lineage>
</organism>
<proteinExistence type="predicted"/>
<evidence type="ECO:0000313" key="1">
    <source>
        <dbReference type="EMBL" id="KAF2660461.1"/>
    </source>
</evidence>
<evidence type="ECO:0000313" key="2">
    <source>
        <dbReference type="Proteomes" id="UP000799324"/>
    </source>
</evidence>
<dbReference type="AlphaFoldDB" id="A0A6A6TMA6"/>
<dbReference type="Proteomes" id="UP000799324">
    <property type="component" value="Unassembled WGS sequence"/>
</dbReference>
<accession>A0A6A6TMA6</accession>
<protein>
    <submittedName>
        <fullName evidence="1">Uncharacterized protein</fullName>
    </submittedName>
</protein>